<dbReference type="InterPro" id="IPR001179">
    <property type="entry name" value="PPIase_FKBP_dom"/>
</dbReference>
<reference evidence="8" key="1">
    <citation type="submission" date="2024-02" db="EMBL/GenBank/DDBJ databases">
        <title>Sediminibacterium planktonica sp. nov. and Sediminibacterium longus sp. nov., isolated from surface lake and river water.</title>
        <authorList>
            <person name="Watanabe K."/>
            <person name="Takemine S."/>
            <person name="Ishii Y."/>
            <person name="Ogata Y."/>
            <person name="Shindo C."/>
            <person name="Suda W."/>
        </authorList>
    </citation>
    <scope>NUCLEOTIDE SEQUENCE</scope>
    <source>
        <strain evidence="8">KACHI17</strain>
    </source>
</reference>
<feature type="domain" description="PPIase FKBP-type" evidence="7">
    <location>
        <begin position="133"/>
        <end position="217"/>
    </location>
</feature>
<dbReference type="InterPro" id="IPR000774">
    <property type="entry name" value="PPIase_FKBP_N"/>
</dbReference>
<keyword evidence="3 5" id="KW-0697">Rotamase</keyword>
<evidence type="ECO:0000256" key="1">
    <source>
        <dbReference type="ARBA" id="ARBA00000971"/>
    </source>
</evidence>
<accession>A0AAT9GF36</accession>
<evidence type="ECO:0000256" key="3">
    <source>
        <dbReference type="ARBA" id="ARBA00023110"/>
    </source>
</evidence>
<sequence length="222" mass="24279">MLSLGVIAQKTTSPKSSPTSAPVKLSNINDSIQYAIGAFVAQWINNNGFIISNPALYIKGMDDVFQNKPRLIPDSVVPVMITAYQQVTQKDRSLKLEQQLFTNIKQRPGLGILPNGVHYFILKSAQGQRPLPTDTVTIQLRGTLADGTVFEDTYRKSPVKITPAEMVPGVSEALQMMPVGSKWQIYVPAMLAYADKGTAVIPPNSALVLEIELLNITSPKKE</sequence>
<keyword evidence="4 5" id="KW-0413">Isomerase</keyword>
<dbReference type="SUPFAM" id="SSF54534">
    <property type="entry name" value="FKBP-like"/>
    <property type="match status" value="1"/>
</dbReference>
<dbReference type="Gene3D" id="1.10.287.460">
    <property type="entry name" value="Peptidyl-prolyl cis-trans isomerase, FKBP-type, N-terminal domain"/>
    <property type="match status" value="1"/>
</dbReference>
<dbReference type="Pfam" id="PF00254">
    <property type="entry name" value="FKBP_C"/>
    <property type="match status" value="1"/>
</dbReference>
<evidence type="ECO:0000259" key="7">
    <source>
        <dbReference type="PROSITE" id="PS50059"/>
    </source>
</evidence>
<dbReference type="GO" id="GO:0006457">
    <property type="term" value="P:protein folding"/>
    <property type="evidence" value="ECO:0007669"/>
    <property type="project" value="InterPro"/>
</dbReference>
<evidence type="ECO:0000256" key="5">
    <source>
        <dbReference type="PROSITE-ProRule" id="PRU00277"/>
    </source>
</evidence>
<proteinExistence type="inferred from homology"/>
<dbReference type="Gene3D" id="3.10.50.40">
    <property type="match status" value="1"/>
</dbReference>
<dbReference type="EC" id="5.2.1.8" evidence="6"/>
<evidence type="ECO:0000256" key="2">
    <source>
        <dbReference type="ARBA" id="ARBA00006577"/>
    </source>
</evidence>
<name>A0AAT9GF36_9BACT</name>
<comment type="catalytic activity">
    <reaction evidence="1 5 6">
        <text>[protein]-peptidylproline (omega=180) = [protein]-peptidylproline (omega=0)</text>
        <dbReference type="Rhea" id="RHEA:16237"/>
        <dbReference type="Rhea" id="RHEA-COMP:10747"/>
        <dbReference type="Rhea" id="RHEA-COMP:10748"/>
        <dbReference type="ChEBI" id="CHEBI:83833"/>
        <dbReference type="ChEBI" id="CHEBI:83834"/>
        <dbReference type="EC" id="5.2.1.8"/>
    </reaction>
</comment>
<gene>
    <name evidence="8" type="primary">mip</name>
    <name evidence="8" type="ORF">KACHI17_00840</name>
</gene>
<dbReference type="PANTHER" id="PTHR43811:SF23">
    <property type="entry name" value="FKBP-TYPE 22 KDA PEPTIDYL-PROLYL CIS-TRANS ISOMERASE"/>
    <property type="match status" value="1"/>
</dbReference>
<dbReference type="AlphaFoldDB" id="A0AAT9GF36"/>
<dbReference type="InterPro" id="IPR046357">
    <property type="entry name" value="PPIase_dom_sf"/>
</dbReference>
<dbReference type="Pfam" id="PF01346">
    <property type="entry name" value="FKBP_N"/>
    <property type="match status" value="1"/>
</dbReference>
<organism evidence="8">
    <name type="scientific">Sediminibacterium sp. KACHI17</name>
    <dbReference type="NCBI Taxonomy" id="1751071"/>
    <lineage>
        <taxon>Bacteria</taxon>
        <taxon>Pseudomonadati</taxon>
        <taxon>Bacteroidota</taxon>
        <taxon>Chitinophagia</taxon>
        <taxon>Chitinophagales</taxon>
        <taxon>Chitinophagaceae</taxon>
        <taxon>Sediminibacterium</taxon>
    </lineage>
</organism>
<evidence type="ECO:0000256" key="6">
    <source>
        <dbReference type="RuleBase" id="RU003915"/>
    </source>
</evidence>
<dbReference type="PROSITE" id="PS50059">
    <property type="entry name" value="FKBP_PPIASE"/>
    <property type="match status" value="1"/>
</dbReference>
<dbReference type="PANTHER" id="PTHR43811">
    <property type="entry name" value="FKBP-TYPE PEPTIDYL-PROLYL CIS-TRANS ISOMERASE FKPA"/>
    <property type="match status" value="1"/>
</dbReference>
<dbReference type="InterPro" id="IPR036944">
    <property type="entry name" value="PPIase_FKBP_N_sf"/>
</dbReference>
<evidence type="ECO:0000313" key="8">
    <source>
        <dbReference type="EMBL" id="BFG69203.1"/>
    </source>
</evidence>
<dbReference type="GO" id="GO:0003755">
    <property type="term" value="F:peptidyl-prolyl cis-trans isomerase activity"/>
    <property type="evidence" value="ECO:0007669"/>
    <property type="project" value="UniProtKB-UniRule"/>
</dbReference>
<dbReference type="EMBL" id="AP029612">
    <property type="protein sequence ID" value="BFG69203.1"/>
    <property type="molecule type" value="Genomic_DNA"/>
</dbReference>
<comment type="similarity">
    <text evidence="2 6">Belongs to the FKBP-type PPIase family.</text>
</comment>
<evidence type="ECO:0000256" key="4">
    <source>
        <dbReference type="ARBA" id="ARBA00023235"/>
    </source>
</evidence>
<protein>
    <recommendedName>
        <fullName evidence="6">Peptidyl-prolyl cis-trans isomerase</fullName>
        <ecNumber evidence="6">5.2.1.8</ecNumber>
    </recommendedName>
</protein>